<sequence length="273" mass="30741">MPNGHVLKRPVSMLYPLEVSEEERGALPTTKSKEFVKHPADQNLQAEETEEEEETRTKPGTHRTRCAQALSIVLVILFATFAPTSSAPTNLQFHVCAKYGHGLYVKIPDKLNCKEVREEMHSSSQIVEVLSRAFITANATFCAKVLRTVCTKCFPRWSLAVTRDETTIQNMTASQCMEMGRSQQLNGIRLEQIDANRWSSKRPTEYSYGWIGTRCHTTTNCHMEQGVIKFYDGLSRTSGCNKTPGKCITATETILWDPSELADRCPYRTLGGR</sequence>
<reference evidence="3" key="1">
    <citation type="submission" date="2022-11" db="UniProtKB">
        <authorList>
            <consortium name="WormBaseParasite"/>
        </authorList>
    </citation>
    <scope>IDENTIFICATION</scope>
</reference>
<evidence type="ECO:0000256" key="1">
    <source>
        <dbReference type="SAM" id="MobiDB-lite"/>
    </source>
</evidence>
<dbReference type="WBParaSite" id="PgR162X_g007_t01">
    <property type="protein sequence ID" value="PgR162X_g007_t01"/>
    <property type="gene ID" value="PgR162X_g007"/>
</dbReference>
<protein>
    <submittedName>
        <fullName evidence="3">Uncharacterized protein</fullName>
    </submittedName>
</protein>
<name>A0A915CH35_PARUN</name>
<feature type="compositionally biased region" description="Basic and acidic residues" evidence="1">
    <location>
        <begin position="31"/>
        <end position="40"/>
    </location>
</feature>
<feature type="region of interest" description="Disordered" evidence="1">
    <location>
        <begin position="22"/>
        <end position="62"/>
    </location>
</feature>
<dbReference type="AlphaFoldDB" id="A0A915CH35"/>
<proteinExistence type="predicted"/>
<accession>A0A915CH35</accession>
<organism evidence="2 3">
    <name type="scientific">Parascaris univalens</name>
    <name type="common">Nematode worm</name>
    <dbReference type="NCBI Taxonomy" id="6257"/>
    <lineage>
        <taxon>Eukaryota</taxon>
        <taxon>Metazoa</taxon>
        <taxon>Ecdysozoa</taxon>
        <taxon>Nematoda</taxon>
        <taxon>Chromadorea</taxon>
        <taxon>Rhabditida</taxon>
        <taxon>Spirurina</taxon>
        <taxon>Ascaridomorpha</taxon>
        <taxon>Ascaridoidea</taxon>
        <taxon>Ascarididae</taxon>
        <taxon>Parascaris</taxon>
    </lineage>
</organism>
<keyword evidence="2" id="KW-1185">Reference proteome</keyword>
<evidence type="ECO:0000313" key="3">
    <source>
        <dbReference type="WBParaSite" id="PgR162X_g007_t01"/>
    </source>
</evidence>
<evidence type="ECO:0000313" key="2">
    <source>
        <dbReference type="Proteomes" id="UP000887569"/>
    </source>
</evidence>
<dbReference type="Proteomes" id="UP000887569">
    <property type="component" value="Unplaced"/>
</dbReference>